<dbReference type="GO" id="GO:0007165">
    <property type="term" value="P:signal transduction"/>
    <property type="evidence" value="ECO:0007669"/>
    <property type="project" value="UniProtKB-KW"/>
</dbReference>
<evidence type="ECO:0000259" key="7">
    <source>
        <dbReference type="PROSITE" id="PS50111"/>
    </source>
</evidence>
<dbReference type="PROSITE" id="PS50192">
    <property type="entry name" value="T_SNARE"/>
    <property type="match status" value="1"/>
</dbReference>
<dbReference type="PANTHER" id="PTHR32089:SF120">
    <property type="entry name" value="METHYL-ACCEPTING CHEMOTAXIS PROTEIN TLPQ"/>
    <property type="match status" value="1"/>
</dbReference>
<comment type="similarity">
    <text evidence="4">Belongs to the methyl-accepting chemotaxis (MCP) protein family.</text>
</comment>
<keyword evidence="3 5" id="KW-0807">Transducer</keyword>
<feature type="domain" description="T-SNARE coiled-coil homology" evidence="8">
    <location>
        <begin position="456"/>
        <end position="501"/>
    </location>
</feature>
<keyword evidence="6" id="KW-1133">Transmembrane helix</keyword>
<dbReference type="InterPro" id="IPR000727">
    <property type="entry name" value="T_SNARE_dom"/>
</dbReference>
<dbReference type="AlphaFoldDB" id="A0AA37W902"/>
<dbReference type="InterPro" id="IPR003660">
    <property type="entry name" value="HAMP_dom"/>
</dbReference>
<name>A0AA37W902_9GAMM</name>
<evidence type="ECO:0000256" key="5">
    <source>
        <dbReference type="PROSITE-ProRule" id="PRU00284"/>
    </source>
</evidence>
<dbReference type="SUPFAM" id="SSF58104">
    <property type="entry name" value="Methyl-accepting chemotaxis protein (MCP) signaling domain"/>
    <property type="match status" value="1"/>
</dbReference>
<keyword evidence="2" id="KW-1003">Cell membrane</keyword>
<evidence type="ECO:0000259" key="8">
    <source>
        <dbReference type="PROSITE" id="PS50192"/>
    </source>
</evidence>
<evidence type="ECO:0000259" key="9">
    <source>
        <dbReference type="PROSITE" id="PS50885"/>
    </source>
</evidence>
<gene>
    <name evidence="10" type="ORF">GCM10007876_25750</name>
</gene>
<feature type="transmembrane region" description="Helical" evidence="6">
    <location>
        <begin position="187"/>
        <end position="210"/>
    </location>
</feature>
<keyword evidence="6" id="KW-0472">Membrane</keyword>
<dbReference type="CDD" id="cd11386">
    <property type="entry name" value="MCP_signal"/>
    <property type="match status" value="1"/>
</dbReference>
<dbReference type="Proteomes" id="UP001161389">
    <property type="component" value="Unassembled WGS sequence"/>
</dbReference>
<organism evidence="10 11">
    <name type="scientific">Litoribrevibacter albus</name>
    <dbReference type="NCBI Taxonomy" id="1473156"/>
    <lineage>
        <taxon>Bacteria</taxon>
        <taxon>Pseudomonadati</taxon>
        <taxon>Pseudomonadota</taxon>
        <taxon>Gammaproteobacteria</taxon>
        <taxon>Oceanospirillales</taxon>
        <taxon>Oceanospirillaceae</taxon>
        <taxon>Litoribrevibacter</taxon>
    </lineage>
</organism>
<feature type="transmembrane region" description="Helical" evidence="6">
    <location>
        <begin position="12"/>
        <end position="31"/>
    </location>
</feature>
<reference evidence="10" key="2">
    <citation type="submission" date="2023-01" db="EMBL/GenBank/DDBJ databases">
        <title>Draft genome sequence of Litoribrevibacter albus strain NBRC 110071.</title>
        <authorList>
            <person name="Sun Q."/>
            <person name="Mori K."/>
        </authorList>
    </citation>
    <scope>NUCLEOTIDE SEQUENCE</scope>
    <source>
        <strain evidence="10">NBRC 110071</strain>
    </source>
</reference>
<proteinExistence type="inferred from homology"/>
<comment type="caution">
    <text evidence="10">The sequence shown here is derived from an EMBL/GenBank/DDBJ whole genome shotgun (WGS) entry which is preliminary data.</text>
</comment>
<feature type="domain" description="HAMP" evidence="9">
    <location>
        <begin position="212"/>
        <end position="264"/>
    </location>
</feature>
<keyword evidence="6" id="KW-0812">Transmembrane</keyword>
<dbReference type="CDD" id="cd06225">
    <property type="entry name" value="HAMP"/>
    <property type="match status" value="1"/>
</dbReference>
<evidence type="ECO:0000256" key="2">
    <source>
        <dbReference type="ARBA" id="ARBA00022519"/>
    </source>
</evidence>
<evidence type="ECO:0000256" key="3">
    <source>
        <dbReference type="ARBA" id="ARBA00023224"/>
    </source>
</evidence>
<keyword evidence="11" id="KW-1185">Reference proteome</keyword>
<evidence type="ECO:0000256" key="6">
    <source>
        <dbReference type="SAM" id="Phobius"/>
    </source>
</evidence>
<dbReference type="PROSITE" id="PS50111">
    <property type="entry name" value="CHEMOTAXIS_TRANSDUC_2"/>
    <property type="match status" value="1"/>
</dbReference>
<accession>A0AA37W902</accession>
<dbReference type="Pfam" id="PF00015">
    <property type="entry name" value="MCPsignal"/>
    <property type="match status" value="1"/>
</dbReference>
<evidence type="ECO:0000313" key="11">
    <source>
        <dbReference type="Proteomes" id="UP001161389"/>
    </source>
</evidence>
<sequence length="541" mass="58449">MSILTRSLSARLIAVTFLGTVVSLCVALWGMSNINSSVDGYRNLVSVSVDSERTIGAMNYAFKVQVQEWKNVLIRGSDDKQRAKYWGRFQEKKDEIRALSTYLKKILKNKDALKLVNEFIQAYEVAMPKYEAGFRAFEQAGYNHSAGDKAVKGIDRAPAELLVKAQDLISKIVLEESTHMDESAHSAFLTSVVILLIASVVILGLLILGFNRGLINPTRELERYFTSLSEGDLTVTCSIQSKDEIGRLARSARTLQNYLMDVAASMKHSVASVDQAFSEVKESSRQVSQAAAEQSSCSETVAAAVNEMASAAQEISSNATAAAEAVDETKAISDMGTQTMQNTVAGINQLAEEIGNAADVVQKLEQESQNIGTVLNVIQGIAEQTNLLALNAAIEAARAGEQGRGFAVVADEVRTLAQKTQDSTTEIQDIIDNIQKGAQAAVSAMTSGSDRTAASVSQVNEAGSALEKINEQVTRIHDMNIQIAAASEEQTQVIDEISNNVREIADLSVKTSEFASHGEDSLGCLDEVKQEQIKLAGRLRT</sequence>
<comment type="subcellular location">
    <subcellularLocation>
        <location evidence="1">Cell inner membrane</location>
        <topology evidence="1">Multi-pass membrane protein</topology>
    </subcellularLocation>
</comment>
<dbReference type="GO" id="GO:0006935">
    <property type="term" value="P:chemotaxis"/>
    <property type="evidence" value="ECO:0007669"/>
    <property type="project" value="UniProtKB-ARBA"/>
</dbReference>
<evidence type="ECO:0000256" key="1">
    <source>
        <dbReference type="ARBA" id="ARBA00004429"/>
    </source>
</evidence>
<dbReference type="Gene3D" id="1.10.287.950">
    <property type="entry name" value="Methyl-accepting chemotaxis protein"/>
    <property type="match status" value="1"/>
</dbReference>
<dbReference type="PROSITE" id="PS50885">
    <property type="entry name" value="HAMP"/>
    <property type="match status" value="1"/>
</dbReference>
<dbReference type="InterPro" id="IPR004089">
    <property type="entry name" value="MCPsignal_dom"/>
</dbReference>
<dbReference type="SMART" id="SM00283">
    <property type="entry name" value="MA"/>
    <property type="match status" value="1"/>
</dbReference>
<evidence type="ECO:0000256" key="4">
    <source>
        <dbReference type="ARBA" id="ARBA00029447"/>
    </source>
</evidence>
<dbReference type="EMBL" id="BSNM01000015">
    <property type="protein sequence ID" value="GLQ32096.1"/>
    <property type="molecule type" value="Genomic_DNA"/>
</dbReference>
<feature type="domain" description="Methyl-accepting transducer" evidence="7">
    <location>
        <begin position="269"/>
        <end position="505"/>
    </location>
</feature>
<protein>
    <submittedName>
        <fullName evidence="10">Methyl-accepting chemotaxis protein</fullName>
    </submittedName>
</protein>
<dbReference type="GO" id="GO:0005886">
    <property type="term" value="C:plasma membrane"/>
    <property type="evidence" value="ECO:0007669"/>
    <property type="project" value="UniProtKB-SubCell"/>
</dbReference>
<dbReference type="PANTHER" id="PTHR32089">
    <property type="entry name" value="METHYL-ACCEPTING CHEMOTAXIS PROTEIN MCPB"/>
    <property type="match status" value="1"/>
</dbReference>
<dbReference type="FunFam" id="1.10.287.950:FF:000001">
    <property type="entry name" value="Methyl-accepting chemotaxis sensory transducer"/>
    <property type="match status" value="1"/>
</dbReference>
<keyword evidence="2" id="KW-0997">Cell inner membrane</keyword>
<reference evidence="10" key="1">
    <citation type="journal article" date="2014" name="Int. J. Syst. Evol. Microbiol.">
        <title>Complete genome sequence of Corynebacterium casei LMG S-19264T (=DSM 44701T), isolated from a smear-ripened cheese.</title>
        <authorList>
            <consortium name="US DOE Joint Genome Institute (JGI-PGF)"/>
            <person name="Walter F."/>
            <person name="Albersmeier A."/>
            <person name="Kalinowski J."/>
            <person name="Ruckert C."/>
        </authorList>
    </citation>
    <scope>NUCLEOTIDE SEQUENCE</scope>
    <source>
        <strain evidence="10">NBRC 110071</strain>
    </source>
</reference>
<dbReference type="RefSeq" id="WP_284381953.1">
    <property type="nucleotide sequence ID" value="NZ_BSNM01000015.1"/>
</dbReference>
<dbReference type="SMART" id="SM00304">
    <property type="entry name" value="HAMP"/>
    <property type="match status" value="1"/>
</dbReference>
<dbReference type="Pfam" id="PF00672">
    <property type="entry name" value="HAMP"/>
    <property type="match status" value="1"/>
</dbReference>
<evidence type="ECO:0000313" key="10">
    <source>
        <dbReference type="EMBL" id="GLQ32096.1"/>
    </source>
</evidence>